<dbReference type="EMBL" id="LGFO01000109">
    <property type="protein sequence ID" value="KUK36363.1"/>
    <property type="molecule type" value="Genomic_DNA"/>
</dbReference>
<dbReference type="Pfam" id="PF10764">
    <property type="entry name" value="Gin"/>
    <property type="match status" value="1"/>
</dbReference>
<protein>
    <submittedName>
        <fullName evidence="1">Putative inhibitor of sigma-G Gin</fullName>
    </submittedName>
</protein>
<organism evidence="1 2">
    <name type="scientific">Thermacetogenium phaeum</name>
    <dbReference type="NCBI Taxonomy" id="85874"/>
    <lineage>
        <taxon>Bacteria</taxon>
        <taxon>Bacillati</taxon>
        <taxon>Bacillota</taxon>
        <taxon>Clostridia</taxon>
        <taxon>Thermoanaerobacterales</taxon>
        <taxon>Thermoanaerobacteraceae</taxon>
        <taxon>Thermacetogenium</taxon>
    </lineage>
</organism>
<name>A0A101FG28_9THEO</name>
<evidence type="ECO:0000313" key="2">
    <source>
        <dbReference type="Proteomes" id="UP000053326"/>
    </source>
</evidence>
<evidence type="ECO:0000313" key="1">
    <source>
        <dbReference type="EMBL" id="KUK36363.1"/>
    </source>
</evidence>
<dbReference type="AlphaFoldDB" id="A0A101FG28"/>
<gene>
    <name evidence="1" type="ORF">XD66_0933</name>
</gene>
<accession>A0A101FG28</accession>
<comment type="caution">
    <text evidence="1">The sequence shown here is derived from an EMBL/GenBank/DDBJ whole genome shotgun (WGS) entry which is preliminary data.</text>
</comment>
<sequence>MVGSRRRPATDKKGILLPVCVVCDQTPPLGIAGGILVSGHFLCTRCEEEIVRARVGDSGYCQIKEKIKKIWRC</sequence>
<proteinExistence type="predicted"/>
<dbReference type="InterPro" id="IPR019700">
    <property type="entry name" value="Sigma-G_inhibitor_Gin"/>
</dbReference>
<dbReference type="Proteomes" id="UP000053326">
    <property type="component" value="Unassembled WGS sequence"/>
</dbReference>
<reference evidence="2" key="1">
    <citation type="journal article" date="2015" name="MBio">
        <title>Genome-Resolved Metagenomic Analysis Reveals Roles for Candidate Phyla and Other Microbial Community Members in Biogeochemical Transformations in Oil Reservoirs.</title>
        <authorList>
            <person name="Hu P."/>
            <person name="Tom L."/>
            <person name="Singh A."/>
            <person name="Thomas B.C."/>
            <person name="Baker B.J."/>
            <person name="Piceno Y.M."/>
            <person name="Andersen G.L."/>
            <person name="Banfield J.F."/>
        </authorList>
    </citation>
    <scope>NUCLEOTIDE SEQUENCE [LARGE SCALE GENOMIC DNA]</scope>
</reference>
<dbReference type="OMA" id="WRCHLAS"/>